<evidence type="ECO:0000256" key="1">
    <source>
        <dbReference type="SAM" id="Phobius"/>
    </source>
</evidence>
<dbReference type="Proteomes" id="UP000233551">
    <property type="component" value="Unassembled WGS sequence"/>
</dbReference>
<keyword evidence="3" id="KW-1185">Reference proteome</keyword>
<proteinExistence type="predicted"/>
<gene>
    <name evidence="2" type="ORF">CRG98_046823</name>
</gene>
<keyword evidence="1" id="KW-0812">Transmembrane</keyword>
<evidence type="ECO:0000313" key="3">
    <source>
        <dbReference type="Proteomes" id="UP000233551"/>
    </source>
</evidence>
<keyword evidence="1" id="KW-1133">Transmembrane helix</keyword>
<dbReference type="AlphaFoldDB" id="A0A2I0HM37"/>
<sequence length="138" mass="16065">MVWWFDYIQLRHSEGVNVPFSMTRVRPLLRSAVFFIVVAQIRWPLHSVAWYTLMAAVSRSLLEVAPPLRRFIDFLMEHSRYWLSFGSGWSRVESGRVHCQPIGPSIRAGMIYTSLLVYRSNFLLFYGGFLSSAFPPIF</sequence>
<dbReference type="EMBL" id="PGOL01007333">
    <property type="protein sequence ID" value="PKI32775.1"/>
    <property type="molecule type" value="Genomic_DNA"/>
</dbReference>
<reference evidence="2 3" key="1">
    <citation type="submission" date="2017-11" db="EMBL/GenBank/DDBJ databases">
        <title>De-novo sequencing of pomegranate (Punica granatum L.) genome.</title>
        <authorList>
            <person name="Akparov Z."/>
            <person name="Amiraslanov A."/>
            <person name="Hajiyeva S."/>
            <person name="Abbasov M."/>
            <person name="Kaur K."/>
            <person name="Hamwieh A."/>
            <person name="Solovyev V."/>
            <person name="Salamov A."/>
            <person name="Braich B."/>
            <person name="Kosarev P."/>
            <person name="Mahmoud A."/>
            <person name="Hajiyev E."/>
            <person name="Babayeva S."/>
            <person name="Izzatullayeva V."/>
            <person name="Mammadov A."/>
            <person name="Mammadov A."/>
            <person name="Sharifova S."/>
            <person name="Ojaghi J."/>
            <person name="Eynullazada K."/>
            <person name="Bayramov B."/>
            <person name="Abdulazimova A."/>
            <person name="Shahmuradov I."/>
        </authorList>
    </citation>
    <scope>NUCLEOTIDE SEQUENCE [LARGE SCALE GENOMIC DNA]</scope>
    <source>
        <strain evidence="3">cv. AG2017</strain>
        <tissue evidence="2">Leaf</tissue>
    </source>
</reference>
<accession>A0A2I0HM37</accession>
<feature type="transmembrane region" description="Helical" evidence="1">
    <location>
        <begin position="116"/>
        <end position="137"/>
    </location>
</feature>
<protein>
    <submittedName>
        <fullName evidence="2">Uncharacterized protein</fullName>
    </submittedName>
</protein>
<organism evidence="2 3">
    <name type="scientific">Punica granatum</name>
    <name type="common">Pomegranate</name>
    <dbReference type="NCBI Taxonomy" id="22663"/>
    <lineage>
        <taxon>Eukaryota</taxon>
        <taxon>Viridiplantae</taxon>
        <taxon>Streptophyta</taxon>
        <taxon>Embryophyta</taxon>
        <taxon>Tracheophyta</taxon>
        <taxon>Spermatophyta</taxon>
        <taxon>Magnoliopsida</taxon>
        <taxon>eudicotyledons</taxon>
        <taxon>Gunneridae</taxon>
        <taxon>Pentapetalae</taxon>
        <taxon>rosids</taxon>
        <taxon>malvids</taxon>
        <taxon>Myrtales</taxon>
        <taxon>Lythraceae</taxon>
        <taxon>Punica</taxon>
    </lineage>
</organism>
<evidence type="ECO:0000313" key="2">
    <source>
        <dbReference type="EMBL" id="PKI32775.1"/>
    </source>
</evidence>
<comment type="caution">
    <text evidence="2">The sequence shown here is derived from an EMBL/GenBank/DDBJ whole genome shotgun (WGS) entry which is preliminary data.</text>
</comment>
<name>A0A2I0HM37_PUNGR</name>
<keyword evidence="1" id="KW-0472">Membrane</keyword>